<dbReference type="GO" id="GO:0004515">
    <property type="term" value="F:nicotinate-nucleotide adenylyltransferase activity"/>
    <property type="evidence" value="ECO:0007669"/>
    <property type="project" value="UniProtKB-UniRule"/>
</dbReference>
<evidence type="ECO:0000256" key="1">
    <source>
        <dbReference type="ARBA" id="ARBA00002324"/>
    </source>
</evidence>
<comment type="catalytic activity">
    <reaction evidence="9 10">
        <text>nicotinate beta-D-ribonucleotide + ATP + H(+) = deamido-NAD(+) + diphosphate</text>
        <dbReference type="Rhea" id="RHEA:22860"/>
        <dbReference type="ChEBI" id="CHEBI:15378"/>
        <dbReference type="ChEBI" id="CHEBI:30616"/>
        <dbReference type="ChEBI" id="CHEBI:33019"/>
        <dbReference type="ChEBI" id="CHEBI:57502"/>
        <dbReference type="ChEBI" id="CHEBI:58437"/>
        <dbReference type="EC" id="2.7.7.18"/>
    </reaction>
</comment>
<evidence type="ECO:0000256" key="2">
    <source>
        <dbReference type="ARBA" id="ARBA00005019"/>
    </source>
</evidence>
<dbReference type="Proteomes" id="UP000268857">
    <property type="component" value="Unassembled WGS sequence"/>
</dbReference>
<name>A0A3S0YIA6_CHLFR</name>
<keyword evidence="7 10" id="KW-0067">ATP-binding</keyword>
<organism evidence="12 13">
    <name type="scientific">Chlorogloeopsis fritschii PCC 6912</name>
    <dbReference type="NCBI Taxonomy" id="211165"/>
    <lineage>
        <taxon>Bacteria</taxon>
        <taxon>Bacillati</taxon>
        <taxon>Cyanobacteriota</taxon>
        <taxon>Cyanophyceae</taxon>
        <taxon>Nostocales</taxon>
        <taxon>Chlorogloeopsidaceae</taxon>
        <taxon>Chlorogloeopsis</taxon>
    </lineage>
</organism>
<dbReference type="STRING" id="211165.GCA_000317285_04445"/>
<dbReference type="CDD" id="cd02165">
    <property type="entry name" value="NMNAT"/>
    <property type="match status" value="1"/>
</dbReference>
<evidence type="ECO:0000256" key="10">
    <source>
        <dbReference type="HAMAP-Rule" id="MF_00244"/>
    </source>
</evidence>
<dbReference type="Pfam" id="PF01467">
    <property type="entry name" value="CTP_transf_like"/>
    <property type="match status" value="1"/>
</dbReference>
<dbReference type="NCBIfam" id="TIGR00125">
    <property type="entry name" value="cyt_tran_rel"/>
    <property type="match status" value="1"/>
</dbReference>
<dbReference type="EMBL" id="RSCJ01000003">
    <property type="protein sequence ID" value="RUR85102.1"/>
    <property type="molecule type" value="Genomic_DNA"/>
</dbReference>
<dbReference type="SUPFAM" id="SSF52374">
    <property type="entry name" value="Nucleotidylyl transferase"/>
    <property type="match status" value="1"/>
</dbReference>
<dbReference type="PANTHER" id="PTHR39321:SF3">
    <property type="entry name" value="PHOSPHOPANTETHEINE ADENYLYLTRANSFERASE"/>
    <property type="match status" value="1"/>
</dbReference>
<evidence type="ECO:0000256" key="6">
    <source>
        <dbReference type="ARBA" id="ARBA00022741"/>
    </source>
</evidence>
<dbReference type="EC" id="2.7.7.18" evidence="10"/>
<evidence type="ECO:0000256" key="8">
    <source>
        <dbReference type="ARBA" id="ARBA00023027"/>
    </source>
</evidence>
<dbReference type="HAMAP" id="MF_00244">
    <property type="entry name" value="NaMN_adenylyltr"/>
    <property type="match status" value="1"/>
</dbReference>
<evidence type="ECO:0000313" key="13">
    <source>
        <dbReference type="Proteomes" id="UP000268857"/>
    </source>
</evidence>
<evidence type="ECO:0000256" key="7">
    <source>
        <dbReference type="ARBA" id="ARBA00022840"/>
    </source>
</evidence>
<dbReference type="AlphaFoldDB" id="A0A3S0YIA6"/>
<dbReference type="GO" id="GO:0005524">
    <property type="term" value="F:ATP binding"/>
    <property type="evidence" value="ECO:0007669"/>
    <property type="project" value="UniProtKB-KW"/>
</dbReference>
<comment type="similarity">
    <text evidence="10">Belongs to the NadD family.</text>
</comment>
<dbReference type="InterPro" id="IPR005248">
    <property type="entry name" value="NadD/NMNAT"/>
</dbReference>
<feature type="domain" description="Cytidyltransferase-like" evidence="11">
    <location>
        <begin position="8"/>
        <end position="168"/>
    </location>
</feature>
<evidence type="ECO:0000256" key="4">
    <source>
        <dbReference type="ARBA" id="ARBA00022679"/>
    </source>
</evidence>
<evidence type="ECO:0000259" key="11">
    <source>
        <dbReference type="Pfam" id="PF01467"/>
    </source>
</evidence>
<proteinExistence type="inferred from homology"/>
<dbReference type="UniPathway" id="UPA00253">
    <property type="reaction ID" value="UER00332"/>
</dbReference>
<dbReference type="Gene3D" id="3.40.50.620">
    <property type="entry name" value="HUPs"/>
    <property type="match status" value="1"/>
</dbReference>
<gene>
    <name evidence="10 12" type="primary">nadD</name>
    <name evidence="12" type="ORF">PCC6912_12180</name>
</gene>
<keyword evidence="8 10" id="KW-0520">NAD</keyword>
<evidence type="ECO:0000256" key="5">
    <source>
        <dbReference type="ARBA" id="ARBA00022695"/>
    </source>
</evidence>
<dbReference type="NCBIfam" id="TIGR00482">
    <property type="entry name" value="nicotinate (nicotinamide) nucleotide adenylyltransferase"/>
    <property type="match status" value="1"/>
</dbReference>
<keyword evidence="13" id="KW-1185">Reference proteome</keyword>
<comment type="pathway">
    <text evidence="2 10">Cofactor biosynthesis; NAD(+) biosynthesis; deamido-NAD(+) from nicotinate D-ribonucleotide: step 1/1.</text>
</comment>
<keyword evidence="3 10" id="KW-0662">Pyridine nucleotide biosynthesis</keyword>
<sequence>MTKMKIALFGTSADPPTAGHQAIIKWLSQHYDRVVVWSADNPFKSHQTPLQHRVAMLQLLIANIDSPRHNISLEQQLSSLRTLETVEKAKERWGEDTEFTLVVGSDLLTQLPRWYQVEDLLQQVQLLVVPRPGYVIDQTSLQTLENLGAKIAIAELTGPPVSSTAYRESGDPEALTPSVIDYIHQQHLYKCQDASQKSLQIR</sequence>
<dbReference type="InterPro" id="IPR004821">
    <property type="entry name" value="Cyt_trans-like"/>
</dbReference>
<dbReference type="InterPro" id="IPR014729">
    <property type="entry name" value="Rossmann-like_a/b/a_fold"/>
</dbReference>
<reference evidence="12 13" key="1">
    <citation type="journal article" date="2019" name="Genome Biol. Evol.">
        <title>Day and night: Metabolic profiles and evolutionary relationships of six axenic non-marine cyanobacteria.</title>
        <authorList>
            <person name="Will S.E."/>
            <person name="Henke P."/>
            <person name="Boedeker C."/>
            <person name="Huang S."/>
            <person name="Brinkmann H."/>
            <person name="Rohde M."/>
            <person name="Jarek M."/>
            <person name="Friedl T."/>
            <person name="Seufert S."/>
            <person name="Schumacher M."/>
            <person name="Overmann J."/>
            <person name="Neumann-Schaal M."/>
            <person name="Petersen J."/>
        </authorList>
    </citation>
    <scope>NUCLEOTIDE SEQUENCE [LARGE SCALE GENOMIC DNA]</scope>
    <source>
        <strain evidence="12 13">PCC 6912</strain>
    </source>
</reference>
<keyword evidence="4 10" id="KW-0808">Transferase</keyword>
<keyword evidence="6 10" id="KW-0547">Nucleotide-binding</keyword>
<evidence type="ECO:0000256" key="3">
    <source>
        <dbReference type="ARBA" id="ARBA00022642"/>
    </source>
</evidence>
<protein>
    <recommendedName>
        <fullName evidence="10">Probable nicotinate-nucleotide adenylyltransferase</fullName>
        <ecNumber evidence="10">2.7.7.18</ecNumber>
    </recommendedName>
    <alternativeName>
        <fullName evidence="10">Deamido-NAD(+) diphosphorylase</fullName>
    </alternativeName>
    <alternativeName>
        <fullName evidence="10">Deamido-NAD(+) pyrophosphorylase</fullName>
    </alternativeName>
    <alternativeName>
        <fullName evidence="10">Nicotinate mononucleotide adenylyltransferase</fullName>
        <shortName evidence="10">NaMN adenylyltransferase</shortName>
    </alternativeName>
</protein>
<evidence type="ECO:0000256" key="9">
    <source>
        <dbReference type="ARBA" id="ARBA00048721"/>
    </source>
</evidence>
<dbReference type="NCBIfam" id="NF000842">
    <property type="entry name" value="PRK00071.2-1"/>
    <property type="match status" value="1"/>
</dbReference>
<dbReference type="PANTHER" id="PTHR39321">
    <property type="entry name" value="NICOTINATE-NUCLEOTIDE ADENYLYLTRANSFERASE-RELATED"/>
    <property type="match status" value="1"/>
</dbReference>
<keyword evidence="5 10" id="KW-0548">Nucleotidyltransferase</keyword>
<dbReference type="GO" id="GO:0009435">
    <property type="term" value="P:NAD+ biosynthetic process"/>
    <property type="evidence" value="ECO:0007669"/>
    <property type="project" value="UniProtKB-UniRule"/>
</dbReference>
<comment type="caution">
    <text evidence="12">The sequence shown here is derived from an EMBL/GenBank/DDBJ whole genome shotgun (WGS) entry which is preliminary data.</text>
</comment>
<comment type="function">
    <text evidence="1 10">Catalyzes the reversible adenylation of nicotinate mononucleotide (NaMN) to nicotinic acid adenine dinucleotide (NaAD).</text>
</comment>
<accession>A0A3S0YIA6</accession>
<evidence type="ECO:0000313" key="12">
    <source>
        <dbReference type="EMBL" id="RUR85102.1"/>
    </source>
</evidence>